<dbReference type="AlphaFoldDB" id="A0A183EQQ0"/>
<evidence type="ECO:0000313" key="2">
    <source>
        <dbReference type="Proteomes" id="UP000271098"/>
    </source>
</evidence>
<reference evidence="3" key="1">
    <citation type="submission" date="2016-06" db="UniProtKB">
        <authorList>
            <consortium name="WormBaseParasite"/>
        </authorList>
    </citation>
    <scope>IDENTIFICATION</scope>
</reference>
<dbReference type="Proteomes" id="UP000271098">
    <property type="component" value="Unassembled WGS sequence"/>
</dbReference>
<proteinExistence type="predicted"/>
<evidence type="ECO:0000313" key="3">
    <source>
        <dbReference type="WBParaSite" id="GPUH_0002332101-mRNA-1"/>
    </source>
</evidence>
<dbReference type="EMBL" id="UYRT01097395">
    <property type="protein sequence ID" value="VDN41257.1"/>
    <property type="molecule type" value="Genomic_DNA"/>
</dbReference>
<organism evidence="3">
    <name type="scientific">Gongylonema pulchrum</name>
    <dbReference type="NCBI Taxonomy" id="637853"/>
    <lineage>
        <taxon>Eukaryota</taxon>
        <taxon>Metazoa</taxon>
        <taxon>Ecdysozoa</taxon>
        <taxon>Nematoda</taxon>
        <taxon>Chromadorea</taxon>
        <taxon>Rhabditida</taxon>
        <taxon>Spirurina</taxon>
        <taxon>Spiruromorpha</taxon>
        <taxon>Spiruroidea</taxon>
        <taxon>Gongylonematidae</taxon>
        <taxon>Gongylonema</taxon>
    </lineage>
</organism>
<dbReference type="OrthoDB" id="5782123at2759"/>
<reference evidence="1 2" key="2">
    <citation type="submission" date="2018-11" db="EMBL/GenBank/DDBJ databases">
        <authorList>
            <consortium name="Pathogen Informatics"/>
        </authorList>
    </citation>
    <scope>NUCLEOTIDE SEQUENCE [LARGE SCALE GENOMIC DNA]</scope>
</reference>
<dbReference type="WBParaSite" id="GPUH_0002332101-mRNA-1">
    <property type="protein sequence ID" value="GPUH_0002332101-mRNA-1"/>
    <property type="gene ID" value="GPUH_0002332101"/>
</dbReference>
<sequence length="113" mass="12977">MEFCAFHRGKQKLLKAEALEPGRDSATFLRNFETKYQKFVDAIDSRVDGVYARAVTEVVKFCENGNDYDYERVLAKALDVEPVVITDLHPLPLYDLQQILLLSQAFVLPFCYP</sequence>
<gene>
    <name evidence="1" type="ORF">GPUH_LOCUS23291</name>
</gene>
<keyword evidence="2" id="KW-1185">Reference proteome</keyword>
<protein>
    <submittedName>
        <fullName evidence="1 3">Uncharacterized protein</fullName>
    </submittedName>
</protein>
<name>A0A183EQQ0_9BILA</name>
<evidence type="ECO:0000313" key="1">
    <source>
        <dbReference type="EMBL" id="VDN41257.1"/>
    </source>
</evidence>
<accession>A0A183EQQ0</accession>